<dbReference type="PROSITE" id="PS50928">
    <property type="entry name" value="ABC_TM1"/>
    <property type="match status" value="1"/>
</dbReference>
<organism evidence="9">
    <name type="scientific">Flexilinea flocculi</name>
    <dbReference type="NCBI Taxonomy" id="1678840"/>
    <lineage>
        <taxon>Bacteria</taxon>
        <taxon>Bacillati</taxon>
        <taxon>Chloroflexota</taxon>
        <taxon>Anaerolineae</taxon>
        <taxon>Anaerolineales</taxon>
        <taxon>Anaerolineaceae</taxon>
        <taxon>Flexilinea</taxon>
    </lineage>
</organism>
<gene>
    <name evidence="9" type="ORF">ATC1_12486</name>
</gene>
<dbReference type="InterPro" id="IPR000515">
    <property type="entry name" value="MetI-like"/>
</dbReference>
<evidence type="ECO:0000256" key="5">
    <source>
        <dbReference type="ARBA" id="ARBA00022989"/>
    </source>
</evidence>
<feature type="transmembrane region" description="Helical" evidence="7">
    <location>
        <begin position="110"/>
        <end position="130"/>
    </location>
</feature>
<dbReference type="PANTHER" id="PTHR30151:SF20">
    <property type="entry name" value="ABC TRANSPORTER PERMEASE PROTEIN HI_0355-RELATED"/>
    <property type="match status" value="1"/>
</dbReference>
<feature type="transmembrane region" description="Helical" evidence="7">
    <location>
        <begin position="136"/>
        <end position="154"/>
    </location>
</feature>
<keyword evidence="2 7" id="KW-0813">Transport</keyword>
<evidence type="ECO:0000313" key="9">
    <source>
        <dbReference type="EMBL" id="GAP39947.1"/>
    </source>
</evidence>
<dbReference type="EMBL" id="DF968180">
    <property type="protein sequence ID" value="GAP39947.1"/>
    <property type="molecule type" value="Genomic_DNA"/>
</dbReference>
<protein>
    <submittedName>
        <fullName evidence="9">ABC-type nitrate/sulfonate/bicarbonate transport system, permease component</fullName>
    </submittedName>
</protein>
<dbReference type="RefSeq" id="WP_062278800.1">
    <property type="nucleotide sequence ID" value="NZ_DF968180.1"/>
</dbReference>
<keyword evidence="3" id="KW-1003">Cell membrane</keyword>
<evidence type="ECO:0000256" key="6">
    <source>
        <dbReference type="ARBA" id="ARBA00023136"/>
    </source>
</evidence>
<evidence type="ECO:0000256" key="3">
    <source>
        <dbReference type="ARBA" id="ARBA00022475"/>
    </source>
</evidence>
<feature type="transmembrane region" description="Helical" evidence="7">
    <location>
        <begin position="20"/>
        <end position="40"/>
    </location>
</feature>
<evidence type="ECO:0000313" key="10">
    <source>
        <dbReference type="Proteomes" id="UP000053370"/>
    </source>
</evidence>
<evidence type="ECO:0000256" key="1">
    <source>
        <dbReference type="ARBA" id="ARBA00004651"/>
    </source>
</evidence>
<comment type="subcellular location">
    <subcellularLocation>
        <location evidence="1 7">Cell membrane</location>
        <topology evidence="1 7">Multi-pass membrane protein</topology>
    </subcellularLocation>
</comment>
<dbReference type="SUPFAM" id="SSF161098">
    <property type="entry name" value="MetI-like"/>
    <property type="match status" value="1"/>
</dbReference>
<dbReference type="CDD" id="cd06261">
    <property type="entry name" value="TM_PBP2"/>
    <property type="match status" value="1"/>
</dbReference>
<dbReference type="GO" id="GO:0055085">
    <property type="term" value="P:transmembrane transport"/>
    <property type="evidence" value="ECO:0007669"/>
    <property type="project" value="InterPro"/>
</dbReference>
<feature type="transmembrane region" description="Helical" evidence="7">
    <location>
        <begin position="233"/>
        <end position="255"/>
    </location>
</feature>
<sequence length="264" mass="29052">MNTTTAVQKKRKPESIGSGYLNILAPLIVLVILIAALEFFTRAFGISRFVLPPPTDIIAQTISNFPEIWPHFLFTLKIVAIGFMISVPLGMLIAALFSQYEILVKAISPVIIWLVITPMITLIPLIMLWLGTDPNLRVIVVIIQATPIITLNTLNGFTNIEGEKLELAKSVGASKRQTFIKIIFMNAMPQVFTGIKLGCIFSTIGAISADFVAGTVGLGSRIVQYTKYNSIELSYGCIIIIALIGICLFSIVELIEKRIVLWKN</sequence>
<comment type="similarity">
    <text evidence="7">Belongs to the binding-protein-dependent transport system permease family.</text>
</comment>
<evidence type="ECO:0000256" key="2">
    <source>
        <dbReference type="ARBA" id="ARBA00022448"/>
    </source>
</evidence>
<accession>A0A0K8PBA7</accession>
<keyword evidence="5 7" id="KW-1133">Transmembrane helix</keyword>
<keyword evidence="6 7" id="KW-0472">Membrane</keyword>
<evidence type="ECO:0000256" key="7">
    <source>
        <dbReference type="RuleBase" id="RU363032"/>
    </source>
</evidence>
<dbReference type="Proteomes" id="UP000053370">
    <property type="component" value="Unassembled WGS sequence"/>
</dbReference>
<dbReference type="STRING" id="1678840.ATC1_12486"/>
<dbReference type="OrthoDB" id="9796361at2"/>
<proteinExistence type="inferred from homology"/>
<dbReference type="Pfam" id="PF00528">
    <property type="entry name" value="BPD_transp_1"/>
    <property type="match status" value="1"/>
</dbReference>
<feature type="transmembrane region" description="Helical" evidence="7">
    <location>
        <begin position="191"/>
        <end position="213"/>
    </location>
</feature>
<keyword evidence="4 7" id="KW-0812">Transmembrane</keyword>
<evidence type="ECO:0000259" key="8">
    <source>
        <dbReference type="PROSITE" id="PS50928"/>
    </source>
</evidence>
<feature type="transmembrane region" description="Helical" evidence="7">
    <location>
        <begin position="72"/>
        <end position="98"/>
    </location>
</feature>
<dbReference type="PANTHER" id="PTHR30151">
    <property type="entry name" value="ALKANE SULFONATE ABC TRANSPORTER-RELATED, MEMBRANE SUBUNIT"/>
    <property type="match status" value="1"/>
</dbReference>
<dbReference type="InterPro" id="IPR035906">
    <property type="entry name" value="MetI-like_sf"/>
</dbReference>
<keyword evidence="10" id="KW-1185">Reference proteome</keyword>
<feature type="domain" description="ABC transmembrane type-1" evidence="8">
    <location>
        <begin position="72"/>
        <end position="256"/>
    </location>
</feature>
<reference evidence="9" key="1">
    <citation type="journal article" date="2015" name="Genome Announc.">
        <title>Draft Genome Sequence of Anaerolineae Strain TC1, a Novel Isolate from a Methanogenic Wastewater Treatment System.</title>
        <authorList>
            <person name="Matsuura N."/>
            <person name="Tourlousse D.M."/>
            <person name="Sun L."/>
            <person name="Toyonaga M."/>
            <person name="Kuroda K."/>
            <person name="Ohashi A."/>
            <person name="Cruz R."/>
            <person name="Yamaguchi T."/>
            <person name="Sekiguchi Y."/>
        </authorList>
    </citation>
    <scope>NUCLEOTIDE SEQUENCE [LARGE SCALE GENOMIC DNA]</scope>
    <source>
        <strain evidence="9">TC1</strain>
    </source>
</reference>
<evidence type="ECO:0000256" key="4">
    <source>
        <dbReference type="ARBA" id="ARBA00022692"/>
    </source>
</evidence>
<dbReference type="Gene3D" id="1.10.3720.10">
    <property type="entry name" value="MetI-like"/>
    <property type="match status" value="1"/>
</dbReference>
<dbReference type="AlphaFoldDB" id="A0A0K8PBA7"/>
<name>A0A0K8PBA7_9CHLR</name>
<dbReference type="GO" id="GO:0005886">
    <property type="term" value="C:plasma membrane"/>
    <property type="evidence" value="ECO:0007669"/>
    <property type="project" value="UniProtKB-SubCell"/>
</dbReference>